<keyword evidence="8" id="KW-0547">Nucleotide-binding</keyword>
<dbReference type="InterPro" id="IPR036291">
    <property type="entry name" value="NAD(P)-bd_dom_sf"/>
</dbReference>
<feature type="binding site" evidence="8">
    <location>
        <begin position="267"/>
        <end position="270"/>
    </location>
    <ligand>
        <name>NAD(+)</name>
        <dbReference type="ChEBI" id="CHEBI:57540"/>
    </ligand>
</feature>
<dbReference type="Pfam" id="PF01262">
    <property type="entry name" value="AlaDh_PNT_C"/>
    <property type="match status" value="1"/>
</dbReference>
<dbReference type="FunFam" id="3.40.50.720:FF:000049">
    <property type="entry name" value="Alanine dehydrogenase"/>
    <property type="match status" value="1"/>
</dbReference>
<evidence type="ECO:0000256" key="2">
    <source>
        <dbReference type="ARBA" id="ARBA00012897"/>
    </source>
</evidence>
<dbReference type="InterPro" id="IPR007886">
    <property type="entry name" value="AlaDH/PNT_N"/>
</dbReference>
<evidence type="ECO:0000259" key="9">
    <source>
        <dbReference type="SMART" id="SM01002"/>
    </source>
</evidence>
<feature type="binding site" evidence="8">
    <location>
        <position position="198"/>
    </location>
    <ligand>
        <name>NAD(+)</name>
        <dbReference type="ChEBI" id="CHEBI:57540"/>
    </ligand>
</feature>
<dbReference type="Proteomes" id="UP000273500">
    <property type="component" value="Unassembled WGS sequence"/>
</dbReference>
<dbReference type="GO" id="GO:0005886">
    <property type="term" value="C:plasma membrane"/>
    <property type="evidence" value="ECO:0007669"/>
    <property type="project" value="TreeGrafter"/>
</dbReference>
<keyword evidence="3 5" id="KW-0560">Oxidoreductase</keyword>
<keyword evidence="4 5" id="KW-0520">NAD</keyword>
<feature type="binding site" evidence="8">
    <location>
        <begin position="298"/>
        <end position="301"/>
    </location>
    <ligand>
        <name>NAD(+)</name>
        <dbReference type="ChEBI" id="CHEBI:57540"/>
    </ligand>
</feature>
<dbReference type="AlphaFoldDB" id="A0A3R9NDZ0"/>
<feature type="domain" description="Alanine dehydrogenase/pyridine nucleotide transhydrogenase NAD(H)-binding" evidence="9">
    <location>
        <begin position="149"/>
        <end position="297"/>
    </location>
</feature>
<feature type="binding site" evidence="8">
    <location>
        <position position="203"/>
    </location>
    <ligand>
        <name>NAD(+)</name>
        <dbReference type="ChEBI" id="CHEBI:57540"/>
    </ligand>
</feature>
<gene>
    <name evidence="11" type="primary">ald</name>
    <name evidence="11" type="ORF">EI291_20030</name>
</gene>
<accession>A0A3R9NDZ0</accession>
<dbReference type="GO" id="GO:0000286">
    <property type="term" value="F:alanine dehydrogenase activity"/>
    <property type="evidence" value="ECO:0007669"/>
    <property type="project" value="UniProtKB-UniRule"/>
</dbReference>
<dbReference type="InterPro" id="IPR008141">
    <property type="entry name" value="Ala_DH"/>
</dbReference>
<dbReference type="NCBIfam" id="TIGR00518">
    <property type="entry name" value="alaDH"/>
    <property type="match status" value="1"/>
</dbReference>
<dbReference type="SUPFAM" id="SSF52283">
    <property type="entry name" value="Formate/glycerate dehydrogenase catalytic domain-like"/>
    <property type="match status" value="1"/>
</dbReference>
<evidence type="ECO:0000256" key="6">
    <source>
        <dbReference type="PIRSR" id="PIRSR000183-1"/>
    </source>
</evidence>
<dbReference type="PANTHER" id="PTHR42795">
    <property type="entry name" value="ALANINE DEHYDROGENASE"/>
    <property type="match status" value="1"/>
</dbReference>
<feature type="binding site" evidence="8">
    <location>
        <position position="220"/>
    </location>
    <ligand>
        <name>NAD(+)</name>
        <dbReference type="ChEBI" id="CHEBI:57540"/>
    </ligand>
</feature>
<evidence type="ECO:0000256" key="3">
    <source>
        <dbReference type="ARBA" id="ARBA00023002"/>
    </source>
</evidence>
<reference evidence="11 12" key="1">
    <citation type="submission" date="2018-12" db="EMBL/GenBank/DDBJ databases">
        <authorList>
            <person name="Feng G."/>
            <person name="Zhu H."/>
        </authorList>
    </citation>
    <scope>NUCLEOTIDE SEQUENCE [LARGE SCALE GENOMIC DNA]</scope>
    <source>
        <strain evidence="11 12">KCTC 12533</strain>
    </source>
</reference>
<evidence type="ECO:0000256" key="8">
    <source>
        <dbReference type="PIRSR" id="PIRSR000183-3"/>
    </source>
</evidence>
<dbReference type="EC" id="1.4.1.1" evidence="2 5"/>
<comment type="caution">
    <text evidence="11">The sequence shown here is derived from an EMBL/GenBank/DDBJ whole genome shotgun (WGS) entry which is preliminary data.</text>
</comment>
<dbReference type="GO" id="GO:0000166">
    <property type="term" value="F:nucleotide binding"/>
    <property type="evidence" value="ECO:0007669"/>
    <property type="project" value="UniProtKB-KW"/>
</dbReference>
<protein>
    <recommendedName>
        <fullName evidence="2 5">Alanine dehydrogenase</fullName>
        <ecNumber evidence="2 5">1.4.1.1</ecNumber>
    </recommendedName>
</protein>
<dbReference type="PROSITE" id="PS00837">
    <property type="entry name" value="ALADH_PNT_2"/>
    <property type="match status" value="1"/>
</dbReference>
<feature type="binding site" evidence="7">
    <location>
        <position position="15"/>
    </location>
    <ligand>
        <name>substrate</name>
    </ligand>
</feature>
<feature type="binding site" evidence="8">
    <location>
        <position position="134"/>
    </location>
    <ligand>
        <name>NAD(+)</name>
        <dbReference type="ChEBI" id="CHEBI:57540"/>
    </ligand>
</feature>
<dbReference type="SMART" id="SM01002">
    <property type="entry name" value="AlaDh_PNT_C"/>
    <property type="match status" value="1"/>
</dbReference>
<evidence type="ECO:0000313" key="12">
    <source>
        <dbReference type="Proteomes" id="UP000273500"/>
    </source>
</evidence>
<evidence type="ECO:0000259" key="10">
    <source>
        <dbReference type="SMART" id="SM01003"/>
    </source>
</evidence>
<organism evidence="11 12">
    <name type="scientific">Hymenobacter rigui</name>
    <dbReference type="NCBI Taxonomy" id="334424"/>
    <lineage>
        <taxon>Bacteria</taxon>
        <taxon>Pseudomonadati</taxon>
        <taxon>Bacteroidota</taxon>
        <taxon>Cytophagia</taxon>
        <taxon>Cytophagales</taxon>
        <taxon>Hymenobacteraceae</taxon>
        <taxon>Hymenobacter</taxon>
    </lineage>
</organism>
<dbReference type="SMART" id="SM01003">
    <property type="entry name" value="AlaDh_PNT_N"/>
    <property type="match status" value="1"/>
</dbReference>
<dbReference type="GO" id="GO:0042853">
    <property type="term" value="P:L-alanine catabolic process"/>
    <property type="evidence" value="ECO:0007669"/>
    <property type="project" value="InterPro"/>
</dbReference>
<feature type="binding site" evidence="8">
    <location>
        <begin position="239"/>
        <end position="240"/>
    </location>
    <ligand>
        <name>NAD(+)</name>
        <dbReference type="ChEBI" id="CHEBI:57540"/>
    </ligand>
</feature>
<dbReference type="InterPro" id="IPR007698">
    <property type="entry name" value="AlaDH/PNT_NAD(H)-bd"/>
</dbReference>
<proteinExistence type="inferred from homology"/>
<feature type="domain" description="Alanine dehydrogenase/pyridine nucleotide transhydrogenase N-terminal" evidence="10">
    <location>
        <begin position="4"/>
        <end position="137"/>
    </location>
</feature>
<evidence type="ECO:0000313" key="11">
    <source>
        <dbReference type="EMBL" id="RSK44953.1"/>
    </source>
</evidence>
<name>A0A3R9NDZ0_9BACT</name>
<dbReference type="Gene3D" id="3.40.50.720">
    <property type="entry name" value="NAD(P)-binding Rossmann-like Domain"/>
    <property type="match status" value="2"/>
</dbReference>
<keyword evidence="12" id="KW-1185">Reference proteome</keyword>
<feature type="active site" description="Proton donor/acceptor" evidence="6">
    <location>
        <position position="270"/>
    </location>
</feature>
<dbReference type="PANTHER" id="PTHR42795:SF1">
    <property type="entry name" value="ALANINE DEHYDROGENASE"/>
    <property type="match status" value="1"/>
</dbReference>
<sequence length="376" mass="40440">MLIGVPKEIKNNENRVGLTPAGVAEFRKHGHEVYVQATAGNGSGFSDAEYEQAGATVLPTIEDVYAKAEMIVKVKEPIASEYPLIKENQLLFTYFHFASGEELTHAMIERKAVCLAYETVELPTRALPLLIPMSEVAGRMAPQEGAKYLEKPLKGRGILLGGVPGVKPAEVLVLGAGIVGTQAAKIAAGLGAKVTVMDISLNRLRELDDFMPKNVVTQYSNEYNIREAIKTADLIIGAVLIPGAKAPHLITRDMLKTMRPGTVLVDVAVDQGGCIETCKPTTHENPTFIIDDIVHYCVANMPGAVPYTSTLALTNATLPYAVKLANLGWQEACRRDEALRLGLNVVHGKVVYKGVADAWGLPLESVESVMEAAVAN</sequence>
<comment type="similarity">
    <text evidence="1 5">Belongs to the AlaDH/PNT family.</text>
</comment>
<evidence type="ECO:0000256" key="5">
    <source>
        <dbReference type="PIRNR" id="PIRNR000183"/>
    </source>
</evidence>
<feature type="active site" description="Proton donor/acceptor" evidence="6">
    <location>
        <position position="96"/>
    </location>
</feature>
<dbReference type="PIRSF" id="PIRSF000183">
    <property type="entry name" value="Alanine_dh"/>
    <property type="match status" value="1"/>
</dbReference>
<dbReference type="InterPro" id="IPR008143">
    <property type="entry name" value="Ala_DH/PNT_CS2"/>
</dbReference>
<dbReference type="Pfam" id="PF05222">
    <property type="entry name" value="AlaDh_PNT_N"/>
    <property type="match status" value="1"/>
</dbReference>
<dbReference type="RefSeq" id="WP_125424062.1">
    <property type="nucleotide sequence ID" value="NZ_RWIT01000017.1"/>
</dbReference>
<evidence type="ECO:0000256" key="4">
    <source>
        <dbReference type="ARBA" id="ARBA00023027"/>
    </source>
</evidence>
<feature type="binding site" evidence="7">
    <location>
        <position position="75"/>
    </location>
    <ligand>
        <name>substrate</name>
    </ligand>
</feature>
<dbReference type="EMBL" id="RWIT01000017">
    <property type="protein sequence ID" value="RSK44953.1"/>
    <property type="molecule type" value="Genomic_DNA"/>
</dbReference>
<evidence type="ECO:0000256" key="7">
    <source>
        <dbReference type="PIRSR" id="PIRSR000183-2"/>
    </source>
</evidence>
<dbReference type="SUPFAM" id="SSF51735">
    <property type="entry name" value="NAD(P)-binding Rossmann-fold domains"/>
    <property type="match status" value="1"/>
</dbReference>
<dbReference type="CDD" id="cd05305">
    <property type="entry name" value="L-AlaDH"/>
    <property type="match status" value="1"/>
</dbReference>
<dbReference type="OrthoDB" id="9804592at2"/>
<evidence type="ECO:0000256" key="1">
    <source>
        <dbReference type="ARBA" id="ARBA00005689"/>
    </source>
</evidence>
<comment type="catalytic activity">
    <reaction evidence="5">
        <text>L-alanine + NAD(+) + H2O = pyruvate + NH4(+) + NADH + H(+)</text>
        <dbReference type="Rhea" id="RHEA:18405"/>
        <dbReference type="ChEBI" id="CHEBI:15361"/>
        <dbReference type="ChEBI" id="CHEBI:15377"/>
        <dbReference type="ChEBI" id="CHEBI:15378"/>
        <dbReference type="ChEBI" id="CHEBI:28938"/>
        <dbReference type="ChEBI" id="CHEBI:57540"/>
        <dbReference type="ChEBI" id="CHEBI:57945"/>
        <dbReference type="ChEBI" id="CHEBI:57972"/>
        <dbReference type="EC" id="1.4.1.1"/>
    </reaction>
</comment>